<evidence type="ECO:0000256" key="1">
    <source>
        <dbReference type="ARBA" id="ARBA00022679"/>
    </source>
</evidence>
<feature type="region of interest" description="Disordered" evidence="4">
    <location>
        <begin position="249"/>
        <end position="268"/>
    </location>
</feature>
<keyword evidence="2" id="KW-0479">Metal-binding</keyword>
<dbReference type="AlphaFoldDB" id="A0A8H6K2W5"/>
<evidence type="ECO:0000256" key="4">
    <source>
        <dbReference type="SAM" id="MobiDB-lite"/>
    </source>
</evidence>
<dbReference type="GO" id="GO:0046872">
    <property type="term" value="F:metal ion binding"/>
    <property type="evidence" value="ECO:0007669"/>
    <property type="project" value="UniProtKB-KW"/>
</dbReference>
<evidence type="ECO:0000313" key="5">
    <source>
        <dbReference type="EMBL" id="KAF6823485.1"/>
    </source>
</evidence>
<dbReference type="PANTHER" id="PTHR12001:SF72">
    <property type="entry name" value="THIJ_PFPI FAMILY PROTEIN (AFU_ORTHOLOGUE AFUA_3G01210)-RELATED"/>
    <property type="match status" value="1"/>
</dbReference>
<dbReference type="Gene3D" id="1.10.600.10">
    <property type="entry name" value="Farnesyl Diphosphate Synthase"/>
    <property type="match status" value="2"/>
</dbReference>
<comment type="caution">
    <text evidence="5">The sequence shown here is derived from an EMBL/GenBank/DDBJ whole genome shotgun (WGS) entry which is preliminary data.</text>
</comment>
<dbReference type="PANTHER" id="PTHR12001">
    <property type="entry name" value="GERANYLGERANYL PYROPHOSPHATE SYNTHASE"/>
    <property type="match status" value="1"/>
</dbReference>
<dbReference type="GO" id="GO:0008299">
    <property type="term" value="P:isoprenoid biosynthetic process"/>
    <property type="evidence" value="ECO:0007669"/>
    <property type="project" value="InterPro"/>
</dbReference>
<sequence>MDQADTEAVAADLENTLSDNDKLLQHSNPGPKQIQAKIVLELLSVDRSCGENVIATWKEWAVKGGNKLNKHHRFHTFDEYVNYRVIDSGAEVGVQLMNYGLANAISLEEMSSISHITRPAYVALCLANDYSSFEAEYAAFQAHHDAESMANGVFVLMQVKKLGVSEAKLHFQKIVKDNEDEFLRLKAAEEVTLPPQLRTVLDGLVHMVVGNLCWSVVCPRYSRKCDIKPANVPKKLNGAKECANERHAKIPSETRTNEADLSNGLNGTKEPKLSNGISRVTPIDCGVFLYLVNGPAAYTQRLPSKRIRENLIDALNGWLRVAAASTLAIKNVVNSLHSSSLMLDDIEDSSPLRRGEPAAHIVYGVPLTINSANYLYILALESISKLKTPNCLGIFIEEVRNMEIGQSHDLYWTRTMQCPSVGEYLQMVDMKTEALFSLLARLLTAEAPNHRQVSFDGLVTVAGRYFQIRDDWNNLYEAQKSFCEDLDEGKYSFPLIHALNHASDSDKLELQSMLCERRLRNGLTPELKRRVLRIMERSGSLELTRTVLLRLQTSIENELAKLEEAFDAPNWMLRLTFEKLKVDIHMAVLR</sequence>
<dbReference type="Proteomes" id="UP000639643">
    <property type="component" value="Unassembled WGS sequence"/>
</dbReference>
<reference evidence="5" key="1">
    <citation type="journal article" date="2020" name="Phytopathology">
        <title>Genome Sequence Resources of Colletotrichum truncatum, C. plurivorum, C. musicola, and C. sojae: Four Species Pathogenic to Soybean (Glycine max).</title>
        <authorList>
            <person name="Rogerio F."/>
            <person name="Boufleur T.R."/>
            <person name="Ciampi-Guillardi M."/>
            <person name="Sukno S.A."/>
            <person name="Thon M.R."/>
            <person name="Massola Junior N.S."/>
            <person name="Baroncelli R."/>
        </authorList>
    </citation>
    <scope>NUCLEOTIDE SEQUENCE</scope>
    <source>
        <strain evidence="5">LFN0074</strain>
    </source>
</reference>
<dbReference type="EMBL" id="WIGM01000500">
    <property type="protein sequence ID" value="KAF6823485.1"/>
    <property type="molecule type" value="Genomic_DNA"/>
</dbReference>
<evidence type="ECO:0000256" key="2">
    <source>
        <dbReference type="ARBA" id="ARBA00022723"/>
    </source>
</evidence>
<dbReference type="GO" id="GO:0004659">
    <property type="term" value="F:prenyltransferase activity"/>
    <property type="evidence" value="ECO:0007669"/>
    <property type="project" value="InterPro"/>
</dbReference>
<keyword evidence="3" id="KW-0460">Magnesium</keyword>
<keyword evidence="1" id="KW-0808">Transferase</keyword>
<protein>
    <submittedName>
        <fullName evidence="5">Fusicoccadiene synthase 3</fullName>
    </submittedName>
</protein>
<evidence type="ECO:0000256" key="3">
    <source>
        <dbReference type="ARBA" id="ARBA00022842"/>
    </source>
</evidence>
<name>A0A8H6K2W5_9PEZI</name>
<evidence type="ECO:0000313" key="6">
    <source>
        <dbReference type="Proteomes" id="UP000639643"/>
    </source>
</evidence>
<dbReference type="InterPro" id="IPR008949">
    <property type="entry name" value="Isoprenoid_synthase_dom_sf"/>
</dbReference>
<dbReference type="Pfam" id="PF00348">
    <property type="entry name" value="polyprenyl_synt"/>
    <property type="match status" value="1"/>
</dbReference>
<dbReference type="OrthoDB" id="6921389at2759"/>
<organism evidence="5 6">
    <name type="scientific">Colletotrichum musicola</name>
    <dbReference type="NCBI Taxonomy" id="2175873"/>
    <lineage>
        <taxon>Eukaryota</taxon>
        <taxon>Fungi</taxon>
        <taxon>Dikarya</taxon>
        <taxon>Ascomycota</taxon>
        <taxon>Pezizomycotina</taxon>
        <taxon>Sordariomycetes</taxon>
        <taxon>Hypocreomycetidae</taxon>
        <taxon>Glomerellales</taxon>
        <taxon>Glomerellaceae</taxon>
        <taxon>Colletotrichum</taxon>
        <taxon>Colletotrichum orchidearum species complex</taxon>
    </lineage>
</organism>
<dbReference type="InterPro" id="IPR000092">
    <property type="entry name" value="Polyprenyl_synt"/>
</dbReference>
<dbReference type="SUPFAM" id="SSF48576">
    <property type="entry name" value="Terpenoid synthases"/>
    <property type="match status" value="2"/>
</dbReference>
<accession>A0A8H6K2W5</accession>
<dbReference type="Pfam" id="PF19086">
    <property type="entry name" value="Terpene_syn_C_2"/>
    <property type="match status" value="1"/>
</dbReference>
<dbReference type="SFLD" id="SFLDS00005">
    <property type="entry name" value="Isoprenoid_Synthase_Type_I"/>
    <property type="match status" value="1"/>
</dbReference>
<gene>
    <name evidence="5" type="ORF">CMUS01_10658</name>
</gene>
<keyword evidence="6" id="KW-1185">Reference proteome</keyword>
<dbReference type="GO" id="GO:0046165">
    <property type="term" value="P:alcohol biosynthetic process"/>
    <property type="evidence" value="ECO:0007669"/>
    <property type="project" value="UniProtKB-ARBA"/>
</dbReference>
<dbReference type="GO" id="GO:0043386">
    <property type="term" value="P:mycotoxin biosynthetic process"/>
    <property type="evidence" value="ECO:0007669"/>
    <property type="project" value="UniProtKB-ARBA"/>
</dbReference>
<dbReference type="PROSITE" id="PS00723">
    <property type="entry name" value="POLYPRENYL_SYNTHASE_1"/>
    <property type="match status" value="1"/>
</dbReference>
<feature type="compositionally biased region" description="Basic and acidic residues" evidence="4">
    <location>
        <begin position="249"/>
        <end position="258"/>
    </location>
</feature>
<dbReference type="InterPro" id="IPR033749">
    <property type="entry name" value="Polyprenyl_synt_CS"/>
</dbReference>
<proteinExistence type="predicted"/>